<sequence>MNSIQTGPLCIGTFIGTSGSRWGLDPLHLQTLENAFNLNKAEGRANFGKSNANVLSIPLSRRLVCDKLVWHHTKSGAYLTCSGYNCARDMKRNGDFRSGVWGRRHWGLGRSLLEGYLEFKSSASSKNICLAMYQQYSTNKRSSPLWFATSLNICTTGRPWTSFKEWWTHMISEFHKLGYPENSDRLACVLWSLWKYRNGIAFGENALMEDMIWQASYQLYDSYQSACSRYTTTAQQGTVEENAGCKQPMQGWLKLNVDGGWAKARICRDANGTFRGAHFAQLPWVESAIVTKAMAAMKGLEFAYVNHWHQIQLESDSKLASNNVTHTIAH</sequence>
<dbReference type="Proteomes" id="UP001454036">
    <property type="component" value="Unassembled WGS sequence"/>
</dbReference>
<reference evidence="1 2" key="1">
    <citation type="submission" date="2024-01" db="EMBL/GenBank/DDBJ databases">
        <title>The complete chloroplast genome sequence of Lithospermum erythrorhizon: insights into the phylogenetic relationship among Boraginaceae species and the maternal lineages of purple gromwells.</title>
        <authorList>
            <person name="Okada T."/>
            <person name="Watanabe K."/>
        </authorList>
    </citation>
    <scope>NUCLEOTIDE SEQUENCE [LARGE SCALE GENOMIC DNA]</scope>
</reference>
<protein>
    <recommendedName>
        <fullName evidence="3">RNase H type-1 domain-containing protein</fullName>
    </recommendedName>
</protein>
<dbReference type="EMBL" id="BAABME010004964">
    <property type="protein sequence ID" value="GAA0164138.1"/>
    <property type="molecule type" value="Genomic_DNA"/>
</dbReference>
<evidence type="ECO:0008006" key="3">
    <source>
        <dbReference type="Google" id="ProtNLM"/>
    </source>
</evidence>
<dbReference type="AlphaFoldDB" id="A0AAV3QKC0"/>
<dbReference type="PANTHER" id="PTHR47074">
    <property type="entry name" value="BNAC02G40300D PROTEIN"/>
    <property type="match status" value="1"/>
</dbReference>
<comment type="caution">
    <text evidence="1">The sequence shown here is derived from an EMBL/GenBank/DDBJ whole genome shotgun (WGS) entry which is preliminary data.</text>
</comment>
<evidence type="ECO:0000313" key="2">
    <source>
        <dbReference type="Proteomes" id="UP001454036"/>
    </source>
</evidence>
<dbReference type="InterPro" id="IPR052929">
    <property type="entry name" value="RNase_H-like_EbsB-rel"/>
</dbReference>
<keyword evidence="2" id="KW-1185">Reference proteome</keyword>
<dbReference type="PANTHER" id="PTHR47074:SF11">
    <property type="entry name" value="REVERSE TRANSCRIPTASE-LIKE PROTEIN"/>
    <property type="match status" value="1"/>
</dbReference>
<organism evidence="1 2">
    <name type="scientific">Lithospermum erythrorhizon</name>
    <name type="common">Purple gromwell</name>
    <name type="synonym">Lithospermum officinale var. erythrorhizon</name>
    <dbReference type="NCBI Taxonomy" id="34254"/>
    <lineage>
        <taxon>Eukaryota</taxon>
        <taxon>Viridiplantae</taxon>
        <taxon>Streptophyta</taxon>
        <taxon>Embryophyta</taxon>
        <taxon>Tracheophyta</taxon>
        <taxon>Spermatophyta</taxon>
        <taxon>Magnoliopsida</taxon>
        <taxon>eudicotyledons</taxon>
        <taxon>Gunneridae</taxon>
        <taxon>Pentapetalae</taxon>
        <taxon>asterids</taxon>
        <taxon>lamiids</taxon>
        <taxon>Boraginales</taxon>
        <taxon>Boraginaceae</taxon>
        <taxon>Boraginoideae</taxon>
        <taxon>Lithospermeae</taxon>
        <taxon>Lithospermum</taxon>
    </lineage>
</organism>
<name>A0AAV3QKC0_LITER</name>
<accession>A0AAV3QKC0</accession>
<gene>
    <name evidence="1" type="ORF">LIER_19845</name>
</gene>
<evidence type="ECO:0000313" key="1">
    <source>
        <dbReference type="EMBL" id="GAA0164138.1"/>
    </source>
</evidence>
<proteinExistence type="predicted"/>